<dbReference type="InterPro" id="IPR027417">
    <property type="entry name" value="P-loop_NTPase"/>
</dbReference>
<proteinExistence type="predicted"/>
<reference evidence="2" key="1">
    <citation type="submission" date="2017-09" db="EMBL/GenBank/DDBJ databases">
        <title>Depth-based differentiation of microbial function through sediment-hosted aquifers and enrichment of novel symbionts in the deep terrestrial subsurface.</title>
        <authorList>
            <person name="Probst A.J."/>
            <person name="Ladd B."/>
            <person name="Jarett J.K."/>
            <person name="Geller-Mcgrath D.E."/>
            <person name="Sieber C.M.K."/>
            <person name="Emerson J.B."/>
            <person name="Anantharaman K."/>
            <person name="Thomas B.C."/>
            <person name="Malmstrom R."/>
            <person name="Stieglmeier M."/>
            <person name="Klingl A."/>
            <person name="Woyke T."/>
            <person name="Ryan C.M."/>
            <person name="Banfield J.F."/>
        </authorList>
    </citation>
    <scope>NUCLEOTIDE SEQUENCE [LARGE SCALE GENOMIC DNA]</scope>
</reference>
<dbReference type="Gene3D" id="3.40.50.300">
    <property type="entry name" value="P-loop containing nucleotide triphosphate hydrolases"/>
    <property type="match status" value="1"/>
</dbReference>
<evidence type="ECO:0000313" key="2">
    <source>
        <dbReference type="Proteomes" id="UP000230119"/>
    </source>
</evidence>
<dbReference type="EMBL" id="PEVA01000186">
    <property type="protein sequence ID" value="PIV08104.1"/>
    <property type="molecule type" value="Genomic_DNA"/>
</dbReference>
<dbReference type="Proteomes" id="UP000230119">
    <property type="component" value="Unassembled WGS sequence"/>
</dbReference>
<dbReference type="AlphaFoldDB" id="A0A2M7BRJ2"/>
<evidence type="ECO:0008006" key="3">
    <source>
        <dbReference type="Google" id="ProtNLM"/>
    </source>
</evidence>
<dbReference type="SUPFAM" id="SSF52540">
    <property type="entry name" value="P-loop containing nucleoside triphosphate hydrolases"/>
    <property type="match status" value="1"/>
</dbReference>
<gene>
    <name evidence="1" type="ORF">COS52_04460</name>
</gene>
<protein>
    <recommendedName>
        <fullName evidence="3">Cytidylate kinase</fullName>
    </recommendedName>
</protein>
<sequence>MENTYKNITVSGMVAVGTTTLSRNLQTILGWKHINAGFIQREYDRMHNIHENKQGAAARPDSHEQEIEAMTKKMLVTEKNLIYEAWLSGFVAQNISGVLKVLVYCSHDDVRIDRVVNRENISVEEAKTWIKQRESENITKWKKLYGDYDFWDSKYYDLAVDTYRCGPMETVGKVLDKLKYKGAFNK</sequence>
<name>A0A2M7BRJ2_9BACT</name>
<comment type="caution">
    <text evidence="1">The sequence shown here is derived from an EMBL/GenBank/DDBJ whole genome shotgun (WGS) entry which is preliminary data.</text>
</comment>
<organism evidence="1 2">
    <name type="scientific">Candidatus Roizmanbacteria bacterium CG03_land_8_20_14_0_80_39_12</name>
    <dbReference type="NCBI Taxonomy" id="1974847"/>
    <lineage>
        <taxon>Bacteria</taxon>
        <taxon>Candidatus Roizmaniibacteriota</taxon>
    </lineage>
</organism>
<accession>A0A2M7BRJ2</accession>
<evidence type="ECO:0000313" key="1">
    <source>
        <dbReference type="EMBL" id="PIV08104.1"/>
    </source>
</evidence>
<dbReference type="Pfam" id="PF13189">
    <property type="entry name" value="Cytidylate_kin2"/>
    <property type="match status" value="1"/>
</dbReference>